<dbReference type="EMBL" id="BARW01018831">
    <property type="protein sequence ID" value="GAJ02217.1"/>
    <property type="molecule type" value="Genomic_DNA"/>
</dbReference>
<reference evidence="1" key="1">
    <citation type="journal article" date="2014" name="Front. Microbiol.">
        <title>High frequency of phylogenetically diverse reductive dehalogenase-homologous genes in deep subseafloor sedimentary metagenomes.</title>
        <authorList>
            <person name="Kawai M."/>
            <person name="Futagami T."/>
            <person name="Toyoda A."/>
            <person name="Takaki Y."/>
            <person name="Nishi S."/>
            <person name="Hori S."/>
            <person name="Arai W."/>
            <person name="Tsubouchi T."/>
            <person name="Morono Y."/>
            <person name="Uchiyama I."/>
            <person name="Ito T."/>
            <person name="Fujiyama A."/>
            <person name="Inagaki F."/>
            <person name="Takami H."/>
        </authorList>
    </citation>
    <scope>NUCLEOTIDE SEQUENCE</scope>
    <source>
        <strain evidence="1">Expedition CK06-06</strain>
    </source>
</reference>
<organism evidence="1">
    <name type="scientific">marine sediment metagenome</name>
    <dbReference type="NCBI Taxonomy" id="412755"/>
    <lineage>
        <taxon>unclassified sequences</taxon>
        <taxon>metagenomes</taxon>
        <taxon>ecological metagenomes</taxon>
    </lineage>
</organism>
<sequence length="63" mass="7953">ELEFPLMSVRDARILIIIELFGTKEQYDKRLEQMKIRHYNRQKDIDRYYRYEDLWETKTKVVK</sequence>
<dbReference type="AlphaFoldDB" id="X1UF64"/>
<proteinExistence type="predicted"/>
<feature type="non-terminal residue" evidence="1">
    <location>
        <position position="1"/>
    </location>
</feature>
<name>X1UF64_9ZZZZ</name>
<accession>X1UF64</accession>
<comment type="caution">
    <text evidence="1">The sequence shown here is derived from an EMBL/GenBank/DDBJ whole genome shotgun (WGS) entry which is preliminary data.</text>
</comment>
<gene>
    <name evidence="1" type="ORF">S12H4_32155</name>
</gene>
<evidence type="ECO:0000313" key="1">
    <source>
        <dbReference type="EMBL" id="GAJ02217.1"/>
    </source>
</evidence>
<protein>
    <submittedName>
        <fullName evidence="1">Uncharacterized protein</fullName>
    </submittedName>
</protein>